<keyword evidence="2" id="KW-1185">Reference proteome</keyword>
<dbReference type="AlphaFoldDB" id="A0A2A6J869"/>
<proteinExistence type="predicted"/>
<dbReference type="Proteomes" id="UP000220768">
    <property type="component" value="Unassembled WGS sequence"/>
</dbReference>
<evidence type="ECO:0000313" key="1">
    <source>
        <dbReference type="EMBL" id="PDT02063.1"/>
    </source>
</evidence>
<sequence length="67" mass="7235">MSRTLFGLADREHLRRNGNADLPGSAEVDDQFRLFDPFNGQVAGLAPLGIRSTIQAICRAAAARLVP</sequence>
<organism evidence="1 2">
    <name type="scientific">Rhizobium chutanense</name>
    <dbReference type="NCBI Taxonomy" id="2035448"/>
    <lineage>
        <taxon>Bacteria</taxon>
        <taxon>Pseudomonadati</taxon>
        <taxon>Pseudomonadota</taxon>
        <taxon>Alphaproteobacteria</taxon>
        <taxon>Hyphomicrobiales</taxon>
        <taxon>Rhizobiaceae</taxon>
        <taxon>Rhizobium/Agrobacterium group</taxon>
        <taxon>Rhizobium</taxon>
    </lineage>
</organism>
<accession>A0A2A6J869</accession>
<protein>
    <submittedName>
        <fullName evidence="1">Uncharacterized protein</fullName>
    </submittedName>
</protein>
<comment type="caution">
    <text evidence="1">The sequence shown here is derived from an EMBL/GenBank/DDBJ whole genome shotgun (WGS) entry which is preliminary data.</text>
</comment>
<dbReference type="EMBL" id="NWSV01000017">
    <property type="protein sequence ID" value="PDT02063.1"/>
    <property type="molecule type" value="Genomic_DNA"/>
</dbReference>
<name>A0A2A6J869_9HYPH</name>
<gene>
    <name evidence="1" type="ORF">CO666_22290</name>
</gene>
<evidence type="ECO:0000313" key="2">
    <source>
        <dbReference type="Proteomes" id="UP000220768"/>
    </source>
</evidence>
<reference evidence="1 2" key="1">
    <citation type="submission" date="2017-09" db="EMBL/GenBank/DDBJ databases">
        <title>Comparative genomics of rhizobia isolated from Phaseolus vulgaris in China.</title>
        <authorList>
            <person name="Tong W."/>
        </authorList>
    </citation>
    <scope>NUCLEOTIDE SEQUENCE [LARGE SCALE GENOMIC DNA]</scope>
    <source>
        <strain evidence="1 2">C5</strain>
    </source>
</reference>